<evidence type="ECO:0000259" key="1">
    <source>
        <dbReference type="Pfam" id="PF24705"/>
    </source>
</evidence>
<protein>
    <recommendedName>
        <fullName evidence="1">DUF7668 domain-containing protein</fullName>
    </recommendedName>
</protein>
<name>A0A5D6UZV3_9BACT</name>
<dbReference type="EMBL" id="VTHL01000011">
    <property type="protein sequence ID" value="TYZ08936.1"/>
    <property type="molecule type" value="Genomic_DNA"/>
</dbReference>
<dbReference type="Proteomes" id="UP000322791">
    <property type="component" value="Unassembled WGS sequence"/>
</dbReference>
<comment type="caution">
    <text evidence="2">The sequence shown here is derived from an EMBL/GenBank/DDBJ whole genome shotgun (WGS) entry which is preliminary data.</text>
</comment>
<evidence type="ECO:0000313" key="3">
    <source>
        <dbReference type="Proteomes" id="UP000322791"/>
    </source>
</evidence>
<evidence type="ECO:0000313" key="2">
    <source>
        <dbReference type="EMBL" id="TYZ08936.1"/>
    </source>
</evidence>
<gene>
    <name evidence="2" type="ORF">FY528_12030</name>
</gene>
<feature type="domain" description="DUF7668" evidence="1">
    <location>
        <begin position="25"/>
        <end position="121"/>
    </location>
</feature>
<organism evidence="2 3">
    <name type="scientific">Hymenobacter lutimineralis</name>
    <dbReference type="NCBI Taxonomy" id="2606448"/>
    <lineage>
        <taxon>Bacteria</taxon>
        <taxon>Pseudomonadati</taxon>
        <taxon>Bacteroidota</taxon>
        <taxon>Cytophagia</taxon>
        <taxon>Cytophagales</taxon>
        <taxon>Hymenobacteraceae</taxon>
        <taxon>Hymenobacter</taxon>
    </lineage>
</organism>
<keyword evidence="3" id="KW-1185">Reference proteome</keyword>
<dbReference type="AlphaFoldDB" id="A0A5D6UZV3"/>
<sequence>MAAGLFLGYLAIMNQHLSALMTQVVIDLVNGNYQKLVDESQEERQKPEWLEEAVRQYPGKLTQPPAEAFDGMDVYEIDGTHQVLAEFDLWVNNEPSDLTVKVLVYQPYENMRYTVWDLLVM</sequence>
<dbReference type="InterPro" id="IPR056085">
    <property type="entry name" value="DUF7668"/>
</dbReference>
<reference evidence="2 3" key="1">
    <citation type="submission" date="2019-08" db="EMBL/GenBank/DDBJ databases">
        <authorList>
            <person name="Seo M.-J."/>
        </authorList>
    </citation>
    <scope>NUCLEOTIDE SEQUENCE [LARGE SCALE GENOMIC DNA]</scope>
    <source>
        <strain evidence="2 3">KIGAM108</strain>
    </source>
</reference>
<dbReference type="Pfam" id="PF24705">
    <property type="entry name" value="DUF7668"/>
    <property type="match status" value="1"/>
</dbReference>
<accession>A0A5D6UZV3</accession>
<proteinExistence type="predicted"/>